<evidence type="ECO:0000256" key="1">
    <source>
        <dbReference type="SAM" id="MobiDB-lite"/>
    </source>
</evidence>
<name>A0A3P7D9C3_SCHSO</name>
<dbReference type="Proteomes" id="UP000275846">
    <property type="component" value="Unassembled WGS sequence"/>
</dbReference>
<protein>
    <submittedName>
        <fullName evidence="2">Uncharacterized protein</fullName>
    </submittedName>
</protein>
<gene>
    <name evidence="2" type="ORF">SSLN_LOCUS20164</name>
</gene>
<evidence type="ECO:0000313" key="2">
    <source>
        <dbReference type="EMBL" id="VDM06550.1"/>
    </source>
</evidence>
<feature type="region of interest" description="Disordered" evidence="1">
    <location>
        <begin position="141"/>
        <end position="184"/>
    </location>
</feature>
<dbReference type="AlphaFoldDB" id="A0A3P7D9C3"/>
<reference evidence="2 3" key="1">
    <citation type="submission" date="2018-11" db="EMBL/GenBank/DDBJ databases">
        <authorList>
            <consortium name="Pathogen Informatics"/>
        </authorList>
    </citation>
    <scope>NUCLEOTIDE SEQUENCE [LARGE SCALE GENOMIC DNA]</scope>
    <source>
        <strain evidence="2 3">NST_G2</strain>
    </source>
</reference>
<organism evidence="2 3">
    <name type="scientific">Schistocephalus solidus</name>
    <name type="common">Tapeworm</name>
    <dbReference type="NCBI Taxonomy" id="70667"/>
    <lineage>
        <taxon>Eukaryota</taxon>
        <taxon>Metazoa</taxon>
        <taxon>Spiralia</taxon>
        <taxon>Lophotrochozoa</taxon>
        <taxon>Platyhelminthes</taxon>
        <taxon>Cestoda</taxon>
        <taxon>Eucestoda</taxon>
        <taxon>Diphyllobothriidea</taxon>
        <taxon>Diphyllobothriidae</taxon>
        <taxon>Schistocephalus</taxon>
    </lineage>
</organism>
<accession>A0A3P7D9C3</accession>
<proteinExistence type="predicted"/>
<evidence type="ECO:0000313" key="3">
    <source>
        <dbReference type="Proteomes" id="UP000275846"/>
    </source>
</evidence>
<sequence length="184" mass="19552">MEEVGAGYTFWSGWTKAERYDAGVAFAIRNEIVGRLPYQPQGINDRLMSLHLPLLGDKFATTISAYALPLTSSDAVNCKFYEKLHVPLVTVPKADKSPSSANLCGTPSSADEQLLLPYNAGEGHVDAPSVAALASAGLCSNPEARSTGRAGDQGDPRCRWVDGSPPRPLQDEAPTSTPTTPHGK</sequence>
<keyword evidence="3" id="KW-1185">Reference proteome</keyword>
<dbReference type="EMBL" id="UYSU01053367">
    <property type="protein sequence ID" value="VDM06550.1"/>
    <property type="molecule type" value="Genomic_DNA"/>
</dbReference>
<feature type="compositionally biased region" description="Polar residues" evidence="1">
    <location>
        <begin position="173"/>
        <end position="184"/>
    </location>
</feature>